<evidence type="ECO:0000313" key="2">
    <source>
        <dbReference type="EMBL" id="KAE9099077.1"/>
    </source>
</evidence>
<dbReference type="Proteomes" id="UP000440732">
    <property type="component" value="Unassembled WGS sequence"/>
</dbReference>
<sequence length="83" mass="9590">MYRSKRRFDAILADNDRENDKRLEHFYHPGDDVMIHVPKQFRSKKKHVTDGPFPICAAYNNGTVTVDKGSTQQQAGSHRIFPC</sequence>
<accession>A0A6A3RKC8</accession>
<evidence type="ECO:0000313" key="6">
    <source>
        <dbReference type="EMBL" id="KAE9294306.1"/>
    </source>
</evidence>
<dbReference type="EMBL" id="QXGF01001622">
    <property type="protein sequence ID" value="KAE8928809.1"/>
    <property type="molecule type" value="Genomic_DNA"/>
</dbReference>
<evidence type="ECO:0000313" key="12">
    <source>
        <dbReference type="Proteomes" id="UP000441208"/>
    </source>
</evidence>
<dbReference type="Proteomes" id="UP000433483">
    <property type="component" value="Unassembled WGS sequence"/>
</dbReference>
<protein>
    <submittedName>
        <fullName evidence="2">Uncharacterized protein</fullName>
    </submittedName>
</protein>
<evidence type="ECO:0000313" key="9">
    <source>
        <dbReference type="Proteomes" id="UP000437068"/>
    </source>
</evidence>
<dbReference type="Proteomes" id="UP000441208">
    <property type="component" value="Unassembled WGS sequence"/>
</dbReference>
<dbReference type="EMBL" id="QXGD01001573">
    <property type="protein sequence ID" value="KAE9203274.1"/>
    <property type="molecule type" value="Genomic_DNA"/>
</dbReference>
<comment type="caution">
    <text evidence="2">The sequence shown here is derived from an EMBL/GenBank/DDBJ whole genome shotgun (WGS) entry which is preliminary data.</text>
</comment>
<keyword evidence="8" id="KW-1185">Reference proteome</keyword>
<dbReference type="EMBL" id="QXFZ01001011">
    <property type="protein sequence ID" value="KAE9099077.1"/>
    <property type="molecule type" value="Genomic_DNA"/>
</dbReference>
<evidence type="ECO:0000313" key="8">
    <source>
        <dbReference type="Proteomes" id="UP000433483"/>
    </source>
</evidence>
<organism evidence="2 12">
    <name type="scientific">Phytophthora fragariae</name>
    <dbReference type="NCBI Taxonomy" id="53985"/>
    <lineage>
        <taxon>Eukaryota</taxon>
        <taxon>Sar</taxon>
        <taxon>Stramenopiles</taxon>
        <taxon>Oomycota</taxon>
        <taxon>Peronosporomycetes</taxon>
        <taxon>Peronosporales</taxon>
        <taxon>Peronosporaceae</taxon>
        <taxon>Phytophthora</taxon>
    </lineage>
</organism>
<evidence type="ECO:0000313" key="5">
    <source>
        <dbReference type="EMBL" id="KAE9205900.1"/>
    </source>
</evidence>
<proteinExistence type="predicted"/>
<name>A0A6A3RKC8_9STRA</name>
<dbReference type="EMBL" id="QXGE01001322">
    <property type="protein sequence ID" value="KAE9294306.1"/>
    <property type="molecule type" value="Genomic_DNA"/>
</dbReference>
<evidence type="ECO:0000313" key="3">
    <source>
        <dbReference type="EMBL" id="KAE9132552.1"/>
    </source>
</evidence>
<dbReference type="EMBL" id="QXGA01000997">
    <property type="protein sequence ID" value="KAE9132552.1"/>
    <property type="molecule type" value="Genomic_DNA"/>
</dbReference>
<gene>
    <name evidence="6" type="ORF">PF001_g17847</name>
    <name evidence="4" type="ORF">PF002_g20982</name>
    <name evidence="5" type="ORF">PF005_g13222</name>
    <name evidence="3" type="ORF">PF006_g15264</name>
    <name evidence="2" type="ORF">PF007_g16024</name>
    <name evidence="1" type="ORF">PF009_g21064</name>
</gene>
<dbReference type="Proteomes" id="UP000437068">
    <property type="component" value="Unassembled WGS sequence"/>
</dbReference>
<reference evidence="7 8" key="1">
    <citation type="submission" date="2018-08" db="EMBL/GenBank/DDBJ databases">
        <title>Genomic investigation of the strawberry pathogen Phytophthora fragariae indicates pathogenicity is determined by transcriptional variation in three key races.</title>
        <authorList>
            <person name="Adams T.M."/>
            <person name="Armitage A.D."/>
            <person name="Sobczyk M.K."/>
            <person name="Bates H.J."/>
            <person name="Dunwell J.M."/>
            <person name="Nellist C.F."/>
            <person name="Harrison R.J."/>
        </authorList>
    </citation>
    <scope>NUCLEOTIDE SEQUENCE [LARGE SCALE GENOMIC DNA]</scope>
    <source>
        <strain evidence="6 9">A4</strain>
        <strain evidence="4 10">BC-1</strain>
        <strain evidence="5 8">NOV-27</strain>
        <strain evidence="3 11">NOV-5</strain>
        <strain evidence="2 12">NOV-71</strain>
        <strain evidence="1 7">NOV-9</strain>
    </source>
</reference>
<dbReference type="OrthoDB" id="124004at2759"/>
<dbReference type="EMBL" id="QXGB01000725">
    <property type="protein sequence ID" value="KAE9205900.1"/>
    <property type="molecule type" value="Genomic_DNA"/>
</dbReference>
<evidence type="ECO:0000313" key="11">
    <source>
        <dbReference type="Proteomes" id="UP000440732"/>
    </source>
</evidence>
<evidence type="ECO:0000313" key="4">
    <source>
        <dbReference type="EMBL" id="KAE9203274.1"/>
    </source>
</evidence>
<dbReference type="Proteomes" id="UP000429523">
    <property type="component" value="Unassembled WGS sequence"/>
</dbReference>
<evidence type="ECO:0000313" key="7">
    <source>
        <dbReference type="Proteomes" id="UP000429523"/>
    </source>
</evidence>
<dbReference type="Proteomes" id="UP000440367">
    <property type="component" value="Unassembled WGS sequence"/>
</dbReference>
<evidence type="ECO:0000313" key="10">
    <source>
        <dbReference type="Proteomes" id="UP000440367"/>
    </source>
</evidence>
<evidence type="ECO:0000313" key="1">
    <source>
        <dbReference type="EMBL" id="KAE8928809.1"/>
    </source>
</evidence>
<dbReference type="AlphaFoldDB" id="A0A6A3RKC8"/>